<dbReference type="Gene3D" id="1.10.10.1320">
    <property type="entry name" value="Anti-sigma factor, zinc-finger domain"/>
    <property type="match status" value="1"/>
</dbReference>
<feature type="domain" description="Putative zinc-finger" evidence="1">
    <location>
        <begin position="25"/>
        <end position="59"/>
    </location>
</feature>
<dbReference type="InterPro" id="IPR041916">
    <property type="entry name" value="Anti_sigma_zinc_sf"/>
</dbReference>
<sequence>MSNNPKAAATLRRLLATTRDEELDCDRFFALMAPYLDGQLGDEQLREQIAHHAQQCPECSEELEILKRALAPDEE</sequence>
<dbReference type="AlphaFoldDB" id="A0A0K1PPS1"/>
<evidence type="ECO:0000313" key="3">
    <source>
        <dbReference type="Proteomes" id="UP000064967"/>
    </source>
</evidence>
<protein>
    <recommendedName>
        <fullName evidence="1">Putative zinc-finger domain-containing protein</fullName>
    </recommendedName>
</protein>
<dbReference type="RefSeq" id="WP_146646954.1">
    <property type="nucleotide sequence ID" value="NZ_CP012333.1"/>
</dbReference>
<reference evidence="2 3" key="1">
    <citation type="submission" date="2015-08" db="EMBL/GenBank/DDBJ databases">
        <authorList>
            <person name="Babu N.S."/>
            <person name="Beckwith C.J."/>
            <person name="Beseler K.G."/>
            <person name="Brison A."/>
            <person name="Carone J.V."/>
            <person name="Caskin T.P."/>
            <person name="Diamond M."/>
            <person name="Durham M.E."/>
            <person name="Foxe J.M."/>
            <person name="Go M."/>
            <person name="Henderson B.A."/>
            <person name="Jones I.B."/>
            <person name="McGettigan J.A."/>
            <person name="Micheletti S.J."/>
            <person name="Nasrallah M.E."/>
            <person name="Ortiz D."/>
            <person name="Piller C.R."/>
            <person name="Privatt S.R."/>
            <person name="Schneider S.L."/>
            <person name="Sharp S."/>
            <person name="Smith T.C."/>
            <person name="Stanton J.D."/>
            <person name="Ullery H.E."/>
            <person name="Wilson R.J."/>
            <person name="Serrano M.G."/>
            <person name="Buck G."/>
            <person name="Lee V."/>
            <person name="Wang Y."/>
            <person name="Carvalho R."/>
            <person name="Voegtly L."/>
            <person name="Shi R."/>
            <person name="Duckworth R."/>
            <person name="Johnson A."/>
            <person name="Loviza R."/>
            <person name="Walstead R."/>
            <person name="Shah Z."/>
            <person name="Kiflezghi M."/>
            <person name="Wade K."/>
            <person name="Ball S.L."/>
            <person name="Bradley K.W."/>
            <person name="Asai D.J."/>
            <person name="Bowman C.A."/>
            <person name="Russell D.A."/>
            <person name="Pope W.H."/>
            <person name="Jacobs-Sera D."/>
            <person name="Hendrix R.W."/>
            <person name="Hatfull G.F."/>
        </authorList>
    </citation>
    <scope>NUCLEOTIDE SEQUENCE [LARGE SCALE GENOMIC DNA]</scope>
    <source>
        <strain evidence="2 3">DSM 27648</strain>
    </source>
</reference>
<accession>A0A0K1PPS1</accession>
<evidence type="ECO:0000313" key="2">
    <source>
        <dbReference type="EMBL" id="AKU95517.1"/>
    </source>
</evidence>
<gene>
    <name evidence="2" type="ORF">AKJ09_02181</name>
</gene>
<dbReference type="EMBL" id="CP012333">
    <property type="protein sequence ID" value="AKU95517.1"/>
    <property type="molecule type" value="Genomic_DNA"/>
</dbReference>
<keyword evidence="3" id="KW-1185">Reference proteome</keyword>
<dbReference type="InterPro" id="IPR027383">
    <property type="entry name" value="Znf_put"/>
</dbReference>
<name>A0A0K1PPS1_9BACT</name>
<dbReference type="Pfam" id="PF13490">
    <property type="entry name" value="zf-HC2"/>
    <property type="match status" value="1"/>
</dbReference>
<dbReference type="STRING" id="1391654.AKJ09_02181"/>
<dbReference type="Proteomes" id="UP000064967">
    <property type="component" value="Chromosome"/>
</dbReference>
<dbReference type="OrthoDB" id="3267840at2"/>
<organism evidence="2 3">
    <name type="scientific">Labilithrix luteola</name>
    <dbReference type="NCBI Taxonomy" id="1391654"/>
    <lineage>
        <taxon>Bacteria</taxon>
        <taxon>Pseudomonadati</taxon>
        <taxon>Myxococcota</taxon>
        <taxon>Polyangia</taxon>
        <taxon>Polyangiales</taxon>
        <taxon>Labilitrichaceae</taxon>
        <taxon>Labilithrix</taxon>
    </lineage>
</organism>
<dbReference type="KEGG" id="llu:AKJ09_02181"/>
<evidence type="ECO:0000259" key="1">
    <source>
        <dbReference type="Pfam" id="PF13490"/>
    </source>
</evidence>
<proteinExistence type="predicted"/>